<name>A0AAQ3RQX6_VIGMU</name>
<reference evidence="1 2" key="1">
    <citation type="journal article" date="2023" name="Life. Sci Alliance">
        <title>Evolutionary insights into 3D genome organization and epigenetic landscape of Vigna mungo.</title>
        <authorList>
            <person name="Junaid A."/>
            <person name="Singh B."/>
            <person name="Bhatia S."/>
        </authorList>
    </citation>
    <scope>NUCLEOTIDE SEQUENCE [LARGE SCALE GENOMIC DNA]</scope>
    <source>
        <strain evidence="1">Urdbean</strain>
    </source>
</reference>
<accession>A0AAQ3RQX6</accession>
<dbReference type="AlphaFoldDB" id="A0AAQ3RQX6"/>
<evidence type="ECO:0000313" key="1">
    <source>
        <dbReference type="EMBL" id="WVZ00886.1"/>
    </source>
</evidence>
<dbReference type="EMBL" id="CP144693">
    <property type="protein sequence ID" value="WVZ00886.1"/>
    <property type="molecule type" value="Genomic_DNA"/>
</dbReference>
<gene>
    <name evidence="1" type="ORF">V8G54_026955</name>
</gene>
<proteinExistence type="predicted"/>
<protein>
    <submittedName>
        <fullName evidence="1">Uncharacterized protein</fullName>
    </submittedName>
</protein>
<evidence type="ECO:0000313" key="2">
    <source>
        <dbReference type="Proteomes" id="UP001374535"/>
    </source>
</evidence>
<organism evidence="1 2">
    <name type="scientific">Vigna mungo</name>
    <name type="common">Black gram</name>
    <name type="synonym">Phaseolus mungo</name>
    <dbReference type="NCBI Taxonomy" id="3915"/>
    <lineage>
        <taxon>Eukaryota</taxon>
        <taxon>Viridiplantae</taxon>
        <taxon>Streptophyta</taxon>
        <taxon>Embryophyta</taxon>
        <taxon>Tracheophyta</taxon>
        <taxon>Spermatophyta</taxon>
        <taxon>Magnoliopsida</taxon>
        <taxon>eudicotyledons</taxon>
        <taxon>Gunneridae</taxon>
        <taxon>Pentapetalae</taxon>
        <taxon>rosids</taxon>
        <taxon>fabids</taxon>
        <taxon>Fabales</taxon>
        <taxon>Fabaceae</taxon>
        <taxon>Papilionoideae</taxon>
        <taxon>50 kb inversion clade</taxon>
        <taxon>NPAAA clade</taxon>
        <taxon>indigoferoid/millettioid clade</taxon>
        <taxon>Phaseoleae</taxon>
        <taxon>Vigna</taxon>
    </lineage>
</organism>
<sequence length="139" mass="16071">MSASTKEAELENVYTESCLQDGKWNLQATIVCPSFGYKMKANRGGDTHQLRRRKPSILYTIREGDIYCEILREGGNKYRCFPTVVSELPVQKSQNPVRLKMEGDMFKLTADNYSYCKPMMEDHLYCKDLYEPITNPEIP</sequence>
<keyword evidence="2" id="KW-1185">Reference proteome</keyword>
<dbReference type="Proteomes" id="UP001374535">
    <property type="component" value="Chromosome 8"/>
</dbReference>